<gene>
    <name evidence="2" type="ordered locus">RSal33209_1558</name>
</gene>
<sequence length="200" mass="21672">MLKEETWLAKLAPTLPLPIPSQLALGRPTESFPWNWAVYTWLPGDSAREGRINNLPEFATSLAEFLTGLGNADATGGPLPGQHNFYRGGSLSVYDKRTRESLSKLAGIIDVPLATSVWEMALASSWRGAPVWFHGDVSLGNLHVKDGELSAVIDFGTSGIGDPACDLAIAWTDFEGDARAAFRPGYKVDAQTWARGRGWT</sequence>
<dbReference type="Gene3D" id="3.30.200.20">
    <property type="entry name" value="Phosphorylase Kinase, domain 1"/>
    <property type="match status" value="1"/>
</dbReference>
<dbReference type="eggNOG" id="COG3173">
    <property type="taxonomic scope" value="Bacteria"/>
</dbReference>
<organism evidence="2 3">
    <name type="scientific">Renibacterium salmoninarum (strain ATCC 33209 / DSM 20767 / JCM 11484 / NBRC 15589 / NCIMB 2235)</name>
    <dbReference type="NCBI Taxonomy" id="288705"/>
    <lineage>
        <taxon>Bacteria</taxon>
        <taxon>Bacillati</taxon>
        <taxon>Actinomycetota</taxon>
        <taxon>Actinomycetes</taxon>
        <taxon>Micrococcales</taxon>
        <taxon>Micrococcaceae</taxon>
        <taxon>Renibacterium</taxon>
    </lineage>
</organism>
<dbReference type="InterPro" id="IPR011009">
    <property type="entry name" value="Kinase-like_dom_sf"/>
</dbReference>
<dbReference type="EMBL" id="CP000910">
    <property type="protein sequence ID" value="ABY23294.1"/>
    <property type="molecule type" value="Genomic_DNA"/>
</dbReference>
<feature type="domain" description="Aminoglycoside phosphotransferase" evidence="1">
    <location>
        <begin position="3"/>
        <end position="199"/>
    </location>
</feature>
<dbReference type="PANTHER" id="PTHR21310">
    <property type="entry name" value="AMINOGLYCOSIDE PHOSPHOTRANSFERASE-RELATED-RELATED"/>
    <property type="match status" value="1"/>
</dbReference>
<dbReference type="Proteomes" id="UP000002007">
    <property type="component" value="Chromosome"/>
</dbReference>
<dbReference type="HOGENOM" id="CLU_074977_1_0_11"/>
<dbReference type="GO" id="GO:0016740">
    <property type="term" value="F:transferase activity"/>
    <property type="evidence" value="ECO:0007669"/>
    <property type="project" value="UniProtKB-KW"/>
</dbReference>
<protein>
    <submittedName>
        <fullName evidence="2">Aminoglycoside phosphotransferase</fullName>
    </submittedName>
</protein>
<reference evidence="3" key="1">
    <citation type="journal article" date="2008" name="J. Bacteriol.">
        <title>Genome sequence of the fish pathogen Renibacterium salmoninarum suggests reductive evolution away from an environmental Arthrobacter ancestor.</title>
        <authorList>
            <person name="Wiens G.D."/>
            <person name="Rockey D.D."/>
            <person name="Wu Z."/>
            <person name="Chang J."/>
            <person name="Levy R."/>
            <person name="Crane S."/>
            <person name="Chen D.S."/>
            <person name="Capri G.R."/>
            <person name="Burnett J.R."/>
            <person name="Sudheesh P.S."/>
            <person name="Schipma M.J."/>
            <person name="Burd H."/>
            <person name="Bhattacharyya A."/>
            <person name="Rhodes L.D."/>
            <person name="Kaul R."/>
            <person name="Strom M.S."/>
        </authorList>
    </citation>
    <scope>NUCLEOTIDE SEQUENCE [LARGE SCALE GENOMIC DNA]</scope>
    <source>
        <strain evidence="3">ATCC 33209 / DSM 20767 / JCM 11484 / NBRC 15589 / NCIMB 2235</strain>
    </source>
</reference>
<keyword evidence="2" id="KW-0808">Transferase</keyword>
<dbReference type="Pfam" id="PF01636">
    <property type="entry name" value="APH"/>
    <property type="match status" value="1"/>
</dbReference>
<evidence type="ECO:0000313" key="2">
    <source>
        <dbReference type="EMBL" id="ABY23294.1"/>
    </source>
</evidence>
<evidence type="ECO:0000259" key="1">
    <source>
        <dbReference type="Pfam" id="PF01636"/>
    </source>
</evidence>
<dbReference type="PANTHER" id="PTHR21310:SF42">
    <property type="entry name" value="BIFUNCTIONAL AAC_APH"/>
    <property type="match status" value="1"/>
</dbReference>
<dbReference type="STRING" id="288705.RSal33209_1558"/>
<name>A9WP02_RENSM</name>
<proteinExistence type="predicted"/>
<keyword evidence="3" id="KW-1185">Reference proteome</keyword>
<dbReference type="InterPro" id="IPR002575">
    <property type="entry name" value="Aminoglycoside_PTrfase"/>
</dbReference>
<dbReference type="SUPFAM" id="SSF56112">
    <property type="entry name" value="Protein kinase-like (PK-like)"/>
    <property type="match status" value="1"/>
</dbReference>
<dbReference type="CDD" id="cd05155">
    <property type="entry name" value="APH_ChoK_like_1"/>
    <property type="match status" value="1"/>
</dbReference>
<dbReference type="InterPro" id="IPR051678">
    <property type="entry name" value="AGP_Transferase"/>
</dbReference>
<dbReference type="Gene3D" id="3.90.1200.10">
    <property type="match status" value="1"/>
</dbReference>
<dbReference type="RefSeq" id="WP_012244971.1">
    <property type="nucleotide sequence ID" value="NC_010168.1"/>
</dbReference>
<dbReference type="KEGG" id="rsa:RSal33209_1558"/>
<evidence type="ECO:0000313" key="3">
    <source>
        <dbReference type="Proteomes" id="UP000002007"/>
    </source>
</evidence>
<accession>A9WP02</accession>
<dbReference type="AlphaFoldDB" id="A9WP02"/>